<dbReference type="GO" id="GO:0003677">
    <property type="term" value="F:DNA binding"/>
    <property type="evidence" value="ECO:0007669"/>
    <property type="project" value="UniProtKB-KW"/>
</dbReference>
<feature type="DNA-binding region" description="OmpR/PhoB-type" evidence="5">
    <location>
        <begin position="1"/>
        <end position="97"/>
    </location>
</feature>
<feature type="compositionally biased region" description="Low complexity" evidence="6">
    <location>
        <begin position="360"/>
        <end position="371"/>
    </location>
</feature>
<comment type="similarity">
    <text evidence="1">Belongs to the AfsR/DnrI/RedD regulatory family.</text>
</comment>
<feature type="region of interest" description="Disordered" evidence="6">
    <location>
        <begin position="360"/>
        <end position="379"/>
    </location>
</feature>
<feature type="compositionally biased region" description="Low complexity" evidence="6">
    <location>
        <begin position="255"/>
        <end position="272"/>
    </location>
</feature>
<sequence>MVRFGVLGPLEAENEHGPVNLRGLRHRAVLARLLVAGGRVVPATWLIGDLWDDPQEGALGAVQTFVGALRKALEPDRPPRTPSRLLVTASPGYALRAEPEAVDAWRFEAMVAESARLLAGGEAEPARVLLDDALGLWRGPAYAEFAEQDWARGEAARLHELRLLAVGRRAEAALALGRAAESVPDLEAHVAAHPLREDGWRLLALALYRTDRQGDALATLRRAREVLRTELGVDPGQSLRQLEADILAQAPHLTARPAVQPRGPAPAPAGRSRAVEHPFVGRTGELAGLEEAATATATAGRPRLALLSGAAGAGKTALARILTTRLEAAGWTTAWGSSPELPGAPAAWPWTQLRESLAAAGHGPAPTGTAGDEAPGDDPVAARFRRHRAIGSHLAAVAAKSPVLLVFDDLHWADEETLALLGALATDLDAGPVLIVGTYRSTEISAGLAEALGRVARAEPARIYLGGLTEPQVREMVQAVTGRETAPRDARVIHARSAGNPFFVRELTRFWESEGEAALHAVPAGVRDVIRHRVARLTETARRHLRQAAVVGQEVDLDVLIPLAGDEDLVLDSVESALLAGFLVEQDADRLRFAHALVHETLYDDIARARRARWHAAAAEIIEGARPGDVEAIAHHYLRAGSRATAARTAHYTRAAAERAEHRSAPHEAARLWRETVAALDRSGDGDARARLEAVMGMVRALAVTGDLRRARRHRAEAITAAEALGDPVLTAGVIGSFDVPAIWTANDDEALSARLVTAAEHALATLPSGHEAERARLLVTIAMERRADAGRRGDQAAREAESIARGRPDPTLLAYALNGRYMQTFHRAGLAPHRARIGEELLDLATRHGGLVTFEVLGHLILLQSRAALADLEAADRHAAAADLLAERYGLPLVGVFTGWYAALRLAVTGRHDEARTAYRAAAARLTGTGMPGVEEGILPLALLCLDASDTGPVGVTDADWGPYESWARPLVLLAQGDRDQALTAARAIPDSPRDLLFEARTCLHAMIAIQAGDRPSMERLYTRLLPAAGELAGAGSGLLSLGPTAHHLGHLSTALGRHRQAAEHYRQAQAVADRARAPHWSAAARDALHRLGEQSATAG</sequence>
<dbReference type="Gene3D" id="1.10.10.10">
    <property type="entry name" value="Winged helix-like DNA-binding domain superfamily/Winged helix DNA-binding domain"/>
    <property type="match status" value="1"/>
</dbReference>
<keyword evidence="4" id="KW-0804">Transcription</keyword>
<dbReference type="RefSeq" id="WP_306874029.1">
    <property type="nucleotide sequence ID" value="NZ_JAUSRB010000002.1"/>
</dbReference>
<dbReference type="Proteomes" id="UP001230426">
    <property type="component" value="Unassembled WGS sequence"/>
</dbReference>
<evidence type="ECO:0000256" key="1">
    <source>
        <dbReference type="ARBA" id="ARBA00005820"/>
    </source>
</evidence>
<comment type="caution">
    <text evidence="8">The sequence shown here is derived from an EMBL/GenBank/DDBJ whole genome shotgun (WGS) entry which is preliminary data.</text>
</comment>
<keyword evidence="9" id="KW-1185">Reference proteome</keyword>
<dbReference type="InterPro" id="IPR001867">
    <property type="entry name" value="OmpR/PhoB-type_DNA-bd"/>
</dbReference>
<name>A0ABT9RLN4_9ACTN</name>
<dbReference type="SUPFAM" id="SSF52540">
    <property type="entry name" value="P-loop containing nucleoside triphosphate hydrolases"/>
    <property type="match status" value="1"/>
</dbReference>
<dbReference type="InterPro" id="IPR016032">
    <property type="entry name" value="Sig_transdc_resp-reg_C-effctor"/>
</dbReference>
<dbReference type="EMBL" id="JAUSRB010000002">
    <property type="protein sequence ID" value="MDP9869752.1"/>
    <property type="molecule type" value="Genomic_DNA"/>
</dbReference>
<dbReference type="InterPro" id="IPR051677">
    <property type="entry name" value="AfsR-DnrI-RedD_regulator"/>
</dbReference>
<feature type="region of interest" description="Disordered" evidence="6">
    <location>
        <begin position="253"/>
        <end position="274"/>
    </location>
</feature>
<dbReference type="SUPFAM" id="SSF48452">
    <property type="entry name" value="TPR-like"/>
    <property type="match status" value="1"/>
</dbReference>
<proteinExistence type="inferred from homology"/>
<evidence type="ECO:0000259" key="7">
    <source>
        <dbReference type="PROSITE" id="PS51755"/>
    </source>
</evidence>
<dbReference type="SUPFAM" id="SSF46894">
    <property type="entry name" value="C-terminal effector domain of the bipartite response regulators"/>
    <property type="match status" value="1"/>
</dbReference>
<keyword evidence="3 5" id="KW-0238">DNA-binding</keyword>
<dbReference type="Gene3D" id="3.40.50.300">
    <property type="entry name" value="P-loop containing nucleotide triphosphate hydrolases"/>
    <property type="match status" value="1"/>
</dbReference>
<keyword evidence="2" id="KW-0805">Transcription regulation</keyword>
<dbReference type="CDD" id="cd15831">
    <property type="entry name" value="BTAD"/>
    <property type="match status" value="1"/>
</dbReference>
<evidence type="ECO:0000256" key="4">
    <source>
        <dbReference type="ARBA" id="ARBA00023163"/>
    </source>
</evidence>
<dbReference type="PANTHER" id="PTHR35807">
    <property type="entry name" value="TRANSCRIPTIONAL REGULATOR REDD-RELATED"/>
    <property type="match status" value="1"/>
</dbReference>
<reference evidence="8 9" key="1">
    <citation type="submission" date="2023-07" db="EMBL/GenBank/DDBJ databases">
        <title>Sequencing the genomes of 1000 actinobacteria strains.</title>
        <authorList>
            <person name="Klenk H.-P."/>
        </authorList>
    </citation>
    <scope>NUCLEOTIDE SEQUENCE [LARGE SCALE GENOMIC DNA]</scope>
    <source>
        <strain evidence="8 9">DSM 44109</strain>
    </source>
</reference>
<dbReference type="InterPro" id="IPR005158">
    <property type="entry name" value="BTAD"/>
</dbReference>
<dbReference type="InterPro" id="IPR041664">
    <property type="entry name" value="AAA_16"/>
</dbReference>
<feature type="domain" description="OmpR/PhoB-type" evidence="7">
    <location>
        <begin position="1"/>
        <end position="97"/>
    </location>
</feature>
<dbReference type="Pfam" id="PF13191">
    <property type="entry name" value="AAA_16"/>
    <property type="match status" value="1"/>
</dbReference>
<dbReference type="PANTHER" id="PTHR35807:SF1">
    <property type="entry name" value="TRANSCRIPTIONAL REGULATOR REDD"/>
    <property type="match status" value="1"/>
</dbReference>
<evidence type="ECO:0000256" key="5">
    <source>
        <dbReference type="PROSITE-ProRule" id="PRU01091"/>
    </source>
</evidence>
<evidence type="ECO:0000256" key="6">
    <source>
        <dbReference type="SAM" id="MobiDB-lite"/>
    </source>
</evidence>
<dbReference type="PROSITE" id="PS51755">
    <property type="entry name" value="OMPR_PHOB"/>
    <property type="match status" value="1"/>
</dbReference>
<dbReference type="Pfam" id="PF03704">
    <property type="entry name" value="BTAD"/>
    <property type="match status" value="1"/>
</dbReference>
<accession>A0ABT9RLN4</accession>
<evidence type="ECO:0000313" key="8">
    <source>
        <dbReference type="EMBL" id="MDP9869752.1"/>
    </source>
</evidence>
<dbReference type="InterPro" id="IPR036388">
    <property type="entry name" value="WH-like_DNA-bd_sf"/>
</dbReference>
<dbReference type="InterPro" id="IPR011990">
    <property type="entry name" value="TPR-like_helical_dom_sf"/>
</dbReference>
<dbReference type="Gene3D" id="1.25.40.10">
    <property type="entry name" value="Tetratricopeptide repeat domain"/>
    <property type="match status" value="1"/>
</dbReference>
<evidence type="ECO:0000256" key="2">
    <source>
        <dbReference type="ARBA" id="ARBA00023015"/>
    </source>
</evidence>
<dbReference type="InterPro" id="IPR027417">
    <property type="entry name" value="P-loop_NTPase"/>
</dbReference>
<evidence type="ECO:0000256" key="3">
    <source>
        <dbReference type="ARBA" id="ARBA00023125"/>
    </source>
</evidence>
<evidence type="ECO:0000313" key="9">
    <source>
        <dbReference type="Proteomes" id="UP001230426"/>
    </source>
</evidence>
<gene>
    <name evidence="8" type="ORF">J2S55_009018</name>
</gene>
<protein>
    <submittedName>
        <fullName evidence="8">DNA-binding SARP family transcriptional activator</fullName>
    </submittedName>
</protein>
<organism evidence="8 9">
    <name type="scientific">Streptosporangium brasiliense</name>
    <dbReference type="NCBI Taxonomy" id="47480"/>
    <lineage>
        <taxon>Bacteria</taxon>
        <taxon>Bacillati</taxon>
        <taxon>Actinomycetota</taxon>
        <taxon>Actinomycetes</taxon>
        <taxon>Streptosporangiales</taxon>
        <taxon>Streptosporangiaceae</taxon>
        <taxon>Streptosporangium</taxon>
    </lineage>
</organism>
<dbReference type="SMART" id="SM00862">
    <property type="entry name" value="Trans_reg_C"/>
    <property type="match status" value="1"/>
</dbReference>
<dbReference type="SMART" id="SM01043">
    <property type="entry name" value="BTAD"/>
    <property type="match status" value="1"/>
</dbReference>